<evidence type="ECO:0000313" key="12">
    <source>
        <dbReference type="EMBL" id="CDM69331.1"/>
    </source>
</evidence>
<dbReference type="Gene3D" id="3.90.950.10">
    <property type="match status" value="1"/>
</dbReference>
<comment type="function">
    <text evidence="10">Pyrophosphatase that catalyzes the hydrolysis of nucleoside triphosphates to their monophosphate derivatives, with a high preference for the non-canonical purine nucleotides XTP (xanthosine triphosphate), dITP (deoxyinosine triphosphate) and ITP. Seems to function as a house-cleaning enzyme that removes non-canonical purine nucleotides from the nucleotide pool, thus preventing their incorporation into DNA/RNA and avoiding chromosomal lesions.</text>
</comment>
<comment type="subunit">
    <text evidence="2 10">Homodimer.</text>
</comment>
<dbReference type="GO" id="GO:0000166">
    <property type="term" value="F:nucleotide binding"/>
    <property type="evidence" value="ECO:0007669"/>
    <property type="project" value="UniProtKB-KW"/>
</dbReference>
<evidence type="ECO:0000256" key="8">
    <source>
        <dbReference type="ARBA" id="ARBA00051875"/>
    </source>
</evidence>
<dbReference type="GO" id="GO:0036222">
    <property type="term" value="F:XTP diphosphatase activity"/>
    <property type="evidence" value="ECO:0007669"/>
    <property type="project" value="UniProtKB-UniRule"/>
</dbReference>
<feature type="active site" description="Proton acceptor" evidence="10">
    <location>
        <position position="72"/>
    </location>
</feature>
<keyword evidence="13" id="KW-1185">Reference proteome</keyword>
<dbReference type="HAMAP" id="MF_01405">
    <property type="entry name" value="Non_canon_purine_NTPase"/>
    <property type="match status" value="1"/>
</dbReference>
<feature type="binding site" evidence="10">
    <location>
        <position position="39"/>
    </location>
    <ligand>
        <name>Mg(2+)</name>
        <dbReference type="ChEBI" id="CHEBI:18420"/>
    </ligand>
</feature>
<feature type="binding site" evidence="10">
    <location>
        <begin position="154"/>
        <end position="157"/>
    </location>
    <ligand>
        <name>substrate</name>
    </ligand>
</feature>
<dbReference type="GO" id="GO:0046872">
    <property type="term" value="F:metal ion binding"/>
    <property type="evidence" value="ECO:0007669"/>
    <property type="project" value="UniProtKB-KW"/>
</dbReference>
<evidence type="ECO:0000256" key="3">
    <source>
        <dbReference type="ARBA" id="ARBA00022723"/>
    </source>
</evidence>
<comment type="cofactor">
    <cofactor evidence="10">
        <name>Mg(2+)</name>
        <dbReference type="ChEBI" id="CHEBI:18420"/>
    </cofactor>
    <text evidence="10">Binds 1 Mg(2+) ion per subunit.</text>
</comment>
<proteinExistence type="inferred from homology"/>
<evidence type="ECO:0000256" key="2">
    <source>
        <dbReference type="ARBA" id="ARBA00011738"/>
    </source>
</evidence>
<comment type="catalytic activity">
    <reaction evidence="8 10">
        <text>dITP + H2O = dIMP + diphosphate + H(+)</text>
        <dbReference type="Rhea" id="RHEA:28342"/>
        <dbReference type="ChEBI" id="CHEBI:15377"/>
        <dbReference type="ChEBI" id="CHEBI:15378"/>
        <dbReference type="ChEBI" id="CHEBI:33019"/>
        <dbReference type="ChEBI" id="CHEBI:61194"/>
        <dbReference type="ChEBI" id="CHEBI:61382"/>
        <dbReference type="EC" id="3.6.1.66"/>
    </reaction>
</comment>
<accession>W6RXE2</accession>
<dbReference type="InterPro" id="IPR002637">
    <property type="entry name" value="RdgB/HAM1"/>
</dbReference>
<dbReference type="RefSeq" id="WP_044039050.1">
    <property type="nucleotide sequence ID" value="NZ_HG917868.1"/>
</dbReference>
<keyword evidence="7 10" id="KW-0546">Nucleotide metabolism</keyword>
<dbReference type="Proteomes" id="UP000019426">
    <property type="component" value="Chromosome M2/40_rep1"/>
</dbReference>
<keyword evidence="5 10" id="KW-0378">Hydrolase</keyword>
<evidence type="ECO:0000256" key="10">
    <source>
        <dbReference type="HAMAP-Rule" id="MF_01405"/>
    </source>
</evidence>
<dbReference type="CDD" id="cd00515">
    <property type="entry name" value="HAM1"/>
    <property type="match status" value="1"/>
</dbReference>
<evidence type="ECO:0000256" key="11">
    <source>
        <dbReference type="RuleBase" id="RU003781"/>
    </source>
</evidence>
<feature type="binding site" evidence="10">
    <location>
        <position position="73"/>
    </location>
    <ligand>
        <name>substrate</name>
    </ligand>
</feature>
<feature type="binding site" evidence="10">
    <location>
        <begin position="8"/>
        <end position="13"/>
    </location>
    <ligand>
        <name>substrate</name>
    </ligand>
</feature>
<dbReference type="KEGG" id="clt:CM240_2188"/>
<comment type="catalytic activity">
    <reaction evidence="9 10">
        <text>XTP + H2O = XMP + diphosphate + H(+)</text>
        <dbReference type="Rhea" id="RHEA:28610"/>
        <dbReference type="ChEBI" id="CHEBI:15377"/>
        <dbReference type="ChEBI" id="CHEBI:15378"/>
        <dbReference type="ChEBI" id="CHEBI:33019"/>
        <dbReference type="ChEBI" id="CHEBI:57464"/>
        <dbReference type="ChEBI" id="CHEBI:61314"/>
        <dbReference type="EC" id="3.6.1.66"/>
    </reaction>
</comment>
<dbReference type="EMBL" id="HG917868">
    <property type="protein sequence ID" value="CDM69331.1"/>
    <property type="molecule type" value="Genomic_DNA"/>
</dbReference>
<feature type="binding site" evidence="10">
    <location>
        <position position="72"/>
    </location>
    <ligand>
        <name>Mg(2+)</name>
        <dbReference type="ChEBI" id="CHEBI:18420"/>
    </ligand>
</feature>
<dbReference type="STRING" id="1216932.CM240_2188"/>
<dbReference type="PATRIC" id="fig|1216932.3.peg.2173"/>
<evidence type="ECO:0000256" key="9">
    <source>
        <dbReference type="ARBA" id="ARBA00052017"/>
    </source>
</evidence>
<dbReference type="NCBIfam" id="TIGR00042">
    <property type="entry name" value="RdgB/HAM1 family non-canonical purine NTP pyrophosphatase"/>
    <property type="match status" value="1"/>
</dbReference>
<dbReference type="Pfam" id="PF01725">
    <property type="entry name" value="Ham1p_like"/>
    <property type="match status" value="1"/>
</dbReference>
<evidence type="ECO:0000313" key="13">
    <source>
        <dbReference type="Proteomes" id="UP000019426"/>
    </source>
</evidence>
<dbReference type="HOGENOM" id="CLU_082080_0_2_9"/>
<dbReference type="OrthoDB" id="9807456at2"/>
<dbReference type="SUPFAM" id="SSF52972">
    <property type="entry name" value="ITPase-like"/>
    <property type="match status" value="1"/>
</dbReference>
<dbReference type="EC" id="3.6.1.66" evidence="10"/>
<dbReference type="GO" id="GO:0036220">
    <property type="term" value="F:ITP diphosphatase activity"/>
    <property type="evidence" value="ECO:0007669"/>
    <property type="project" value="UniProtKB-UniRule"/>
</dbReference>
<dbReference type="AlphaFoldDB" id="W6RXE2"/>
<dbReference type="GO" id="GO:0017111">
    <property type="term" value="F:ribonucleoside triphosphate phosphatase activity"/>
    <property type="evidence" value="ECO:0007669"/>
    <property type="project" value="InterPro"/>
</dbReference>
<dbReference type="PANTHER" id="PTHR11067:SF9">
    <property type="entry name" value="INOSINE TRIPHOSPHATE PYROPHOSPHATASE"/>
    <property type="match status" value="1"/>
</dbReference>
<dbReference type="FunFam" id="3.90.950.10:FF:000001">
    <property type="entry name" value="dITP/XTP pyrophosphatase"/>
    <property type="match status" value="1"/>
</dbReference>
<dbReference type="eggNOG" id="COG0127">
    <property type="taxonomic scope" value="Bacteria"/>
</dbReference>
<feature type="binding site" evidence="10">
    <location>
        <begin position="182"/>
        <end position="183"/>
    </location>
    <ligand>
        <name>substrate</name>
    </ligand>
</feature>
<comment type="catalytic activity">
    <reaction evidence="10">
        <text>ITP + H2O = IMP + diphosphate + H(+)</text>
        <dbReference type="Rhea" id="RHEA:29399"/>
        <dbReference type="ChEBI" id="CHEBI:15377"/>
        <dbReference type="ChEBI" id="CHEBI:15378"/>
        <dbReference type="ChEBI" id="CHEBI:33019"/>
        <dbReference type="ChEBI" id="CHEBI:58053"/>
        <dbReference type="ChEBI" id="CHEBI:61402"/>
        <dbReference type="EC" id="3.6.1.66"/>
    </reaction>
</comment>
<sequence>MKKIIVASNNKHKIQEIKEILKEYNVVSLKEEGINIDPEENGTTFIENSYIKAKAILDFIENKENVLVLADDSGLAVDYLNGAPGVYSARYAGEHGNDKKNNEKLLKELLSVPMESRGAAFKCALVLLGQDVDIRVEGEVRGYILEEEKGESGFGYDPLFFYPPFNKTFGQTTEDEKNSVSHRGEALKKLRGKLNNI</sequence>
<dbReference type="GO" id="GO:0009146">
    <property type="term" value="P:purine nucleoside triphosphate catabolic process"/>
    <property type="evidence" value="ECO:0007669"/>
    <property type="project" value="UniProtKB-UniRule"/>
</dbReference>
<name>W6RXE2_9CLOT</name>
<evidence type="ECO:0000256" key="1">
    <source>
        <dbReference type="ARBA" id="ARBA00008023"/>
    </source>
</evidence>
<evidence type="ECO:0000256" key="7">
    <source>
        <dbReference type="ARBA" id="ARBA00023080"/>
    </source>
</evidence>
<keyword evidence="6 10" id="KW-0460">Magnesium</keyword>
<dbReference type="InterPro" id="IPR020922">
    <property type="entry name" value="dITP/XTP_pyrophosphatase"/>
</dbReference>
<keyword evidence="3 10" id="KW-0479">Metal-binding</keyword>
<organism evidence="12 13">
    <name type="scientific">Clostridium bornimense</name>
    <dbReference type="NCBI Taxonomy" id="1216932"/>
    <lineage>
        <taxon>Bacteria</taxon>
        <taxon>Bacillati</taxon>
        <taxon>Bacillota</taxon>
        <taxon>Clostridia</taxon>
        <taxon>Eubacteriales</taxon>
        <taxon>Clostridiaceae</taxon>
        <taxon>Clostridium</taxon>
    </lineage>
</organism>
<feature type="binding site" evidence="10">
    <location>
        <position position="177"/>
    </location>
    <ligand>
        <name>substrate</name>
    </ligand>
</feature>
<comment type="similarity">
    <text evidence="1 10 11">Belongs to the HAM1 NTPase family.</text>
</comment>
<dbReference type="PANTHER" id="PTHR11067">
    <property type="entry name" value="INOSINE TRIPHOSPHATE PYROPHOSPHATASE/HAM1 PROTEIN"/>
    <property type="match status" value="1"/>
</dbReference>
<gene>
    <name evidence="12" type="ORF">CM240_2188</name>
</gene>
<dbReference type="GO" id="GO:0005829">
    <property type="term" value="C:cytosol"/>
    <property type="evidence" value="ECO:0007669"/>
    <property type="project" value="TreeGrafter"/>
</dbReference>
<evidence type="ECO:0000256" key="6">
    <source>
        <dbReference type="ARBA" id="ARBA00022842"/>
    </source>
</evidence>
<dbReference type="GO" id="GO:0009117">
    <property type="term" value="P:nucleotide metabolic process"/>
    <property type="evidence" value="ECO:0007669"/>
    <property type="project" value="UniProtKB-KW"/>
</dbReference>
<keyword evidence="4 10" id="KW-0547">Nucleotide-binding</keyword>
<reference evidence="12 13" key="1">
    <citation type="submission" date="2013-11" db="EMBL/GenBank/DDBJ databases">
        <title>Complete genome sequence of Clostridum sp. M2/40.</title>
        <authorList>
            <person name="Wibberg D."/>
            <person name="Puehler A."/>
            <person name="Schlueter A."/>
        </authorList>
    </citation>
    <scope>NUCLEOTIDE SEQUENCE [LARGE SCALE GENOMIC DNA]</scope>
    <source>
        <strain evidence="13">M2/40</strain>
    </source>
</reference>
<protein>
    <recommendedName>
        <fullName evidence="10">dITP/XTP pyrophosphatase</fullName>
        <ecNumber evidence="10">3.6.1.66</ecNumber>
    </recommendedName>
    <alternativeName>
        <fullName evidence="10">Non-canonical purine NTP pyrophosphatase</fullName>
    </alternativeName>
    <alternativeName>
        <fullName evidence="10">Non-standard purine NTP pyrophosphatase</fullName>
    </alternativeName>
    <alternativeName>
        <fullName evidence="10">Nucleoside-triphosphate diphosphatase</fullName>
    </alternativeName>
    <alternativeName>
        <fullName evidence="10">Nucleoside-triphosphate pyrophosphatase</fullName>
        <shortName evidence="10">NTPase</shortName>
    </alternativeName>
</protein>
<evidence type="ECO:0000256" key="5">
    <source>
        <dbReference type="ARBA" id="ARBA00022801"/>
    </source>
</evidence>
<dbReference type="GO" id="GO:0035870">
    <property type="term" value="F:dITP diphosphatase activity"/>
    <property type="evidence" value="ECO:0007669"/>
    <property type="project" value="UniProtKB-UniRule"/>
</dbReference>
<evidence type="ECO:0000256" key="4">
    <source>
        <dbReference type="ARBA" id="ARBA00022741"/>
    </source>
</evidence>
<dbReference type="InterPro" id="IPR029001">
    <property type="entry name" value="ITPase-like_fam"/>
</dbReference>